<dbReference type="InterPro" id="IPR041491">
    <property type="entry name" value="TRPM_SLOG"/>
</dbReference>
<feature type="transmembrane region" description="Helical" evidence="33">
    <location>
        <begin position="940"/>
        <end position="961"/>
    </location>
</feature>
<feature type="binding site" evidence="31">
    <location>
        <position position="1759"/>
    </location>
    <ligand>
        <name>Zn(2+)</name>
        <dbReference type="ChEBI" id="CHEBI:29105"/>
    </ligand>
</feature>
<dbReference type="InterPro" id="IPR057366">
    <property type="entry name" value="TRPM-like"/>
</dbReference>
<feature type="binding site" evidence="30">
    <location>
        <begin position="1737"/>
        <end position="1743"/>
    </location>
    <ligand>
        <name>ADP</name>
        <dbReference type="ChEBI" id="CHEBI:456216"/>
    </ligand>
</feature>
<dbReference type="InterPro" id="IPR029601">
    <property type="entry name" value="TRPM7_a-kinase_dom"/>
</dbReference>
<reference evidence="34" key="3">
    <citation type="submission" date="2025-09" db="UniProtKB">
        <authorList>
            <consortium name="Ensembl"/>
        </authorList>
    </citation>
    <scope>IDENTIFICATION</scope>
</reference>
<feature type="binding site" evidence="31">
    <location>
        <position position="1753"/>
    </location>
    <ligand>
        <name>Zn(2+)</name>
        <dbReference type="ChEBI" id="CHEBI:29105"/>
    </ligand>
</feature>
<dbReference type="PANTHER" id="PTHR13800:SF8">
    <property type="entry name" value="TRANSIENT RECEPTOR POTENTIAL CATION CHANNEL SUBFAMILY M MEMBER 7"/>
    <property type="match status" value="1"/>
</dbReference>
<keyword evidence="6" id="KW-0723">Serine/threonine-protein kinase</keyword>
<evidence type="ECO:0000256" key="17">
    <source>
        <dbReference type="ARBA" id="ARBA00022840"/>
    </source>
</evidence>
<keyword evidence="9" id="KW-0107">Calcium channel</keyword>
<keyword evidence="18 33" id="KW-1133">Transmembrane helix</keyword>
<evidence type="ECO:0000256" key="20">
    <source>
        <dbReference type="ARBA" id="ARBA00023136"/>
    </source>
</evidence>
<evidence type="ECO:0000256" key="23">
    <source>
        <dbReference type="ARBA" id="ARBA00025760"/>
    </source>
</evidence>
<dbReference type="GO" id="GO:0004674">
    <property type="term" value="F:protein serine/threonine kinase activity"/>
    <property type="evidence" value="ECO:0007669"/>
    <property type="project" value="UniProtKB-KW"/>
</dbReference>
<feature type="region of interest" description="Disordered" evidence="32">
    <location>
        <begin position="1359"/>
        <end position="1381"/>
    </location>
</feature>
<evidence type="ECO:0000313" key="35">
    <source>
        <dbReference type="Proteomes" id="UP000694553"/>
    </source>
</evidence>
<organism evidence="34 35">
    <name type="scientific">Corvus moneduloides</name>
    <name type="common">New Caledonian crow</name>
    <dbReference type="NCBI Taxonomy" id="1196302"/>
    <lineage>
        <taxon>Eukaryota</taxon>
        <taxon>Metazoa</taxon>
        <taxon>Chordata</taxon>
        <taxon>Craniata</taxon>
        <taxon>Vertebrata</taxon>
        <taxon>Euteleostomi</taxon>
        <taxon>Archelosauria</taxon>
        <taxon>Archosauria</taxon>
        <taxon>Dinosauria</taxon>
        <taxon>Saurischia</taxon>
        <taxon>Theropoda</taxon>
        <taxon>Coelurosauria</taxon>
        <taxon>Aves</taxon>
        <taxon>Neognathae</taxon>
        <taxon>Neoaves</taxon>
        <taxon>Telluraves</taxon>
        <taxon>Australaves</taxon>
        <taxon>Passeriformes</taxon>
        <taxon>Corvoidea</taxon>
        <taxon>Corvidae</taxon>
        <taxon>Corvus</taxon>
    </lineage>
</organism>
<dbReference type="InterPro" id="IPR050927">
    <property type="entry name" value="TRPM"/>
</dbReference>
<feature type="region of interest" description="Disordered" evidence="32">
    <location>
        <begin position="524"/>
        <end position="557"/>
    </location>
</feature>
<evidence type="ECO:0000256" key="13">
    <source>
        <dbReference type="ARBA" id="ARBA00022741"/>
    </source>
</evidence>
<proteinExistence type="inferred from homology"/>
<feature type="binding site" evidence="30">
    <location>
        <position position="1663"/>
    </location>
    <ligand>
        <name>ADP</name>
        <dbReference type="ChEBI" id="CHEBI:456216"/>
    </ligand>
</feature>
<reference evidence="35" key="1">
    <citation type="submission" date="2019-10" db="EMBL/GenBank/DDBJ databases">
        <title>Corvus moneduloides (New Caledonian crow) genome, bCorMon1, primary haplotype.</title>
        <authorList>
            <person name="Rutz C."/>
            <person name="Fungtammasan C."/>
            <person name="Mountcastle J."/>
            <person name="Formenti G."/>
            <person name="Chow W."/>
            <person name="Howe K."/>
            <person name="Steele M.P."/>
            <person name="Fernandes J."/>
            <person name="Gilbert M.T.P."/>
            <person name="Fedrigo O."/>
            <person name="Jarvis E.D."/>
            <person name="Gemmell N."/>
        </authorList>
    </citation>
    <scope>NUCLEOTIDE SEQUENCE [LARGE SCALE GENOMIC DNA]</scope>
</reference>
<feature type="binding site" evidence="30">
    <location>
        <position position="1712"/>
    </location>
    <ligand>
        <name>ADP</name>
        <dbReference type="ChEBI" id="CHEBI:456216"/>
    </ligand>
</feature>
<evidence type="ECO:0000256" key="31">
    <source>
        <dbReference type="PIRSR" id="PIRSR629601-3"/>
    </source>
</evidence>
<gene>
    <name evidence="34" type="primary">TRPM7</name>
</gene>
<comment type="catalytic activity">
    <reaction evidence="26">
        <text>Ca(2+)(in) = Ca(2+)(out)</text>
        <dbReference type="Rhea" id="RHEA:29671"/>
        <dbReference type="ChEBI" id="CHEBI:29108"/>
    </reaction>
</comment>
<dbReference type="FunFam" id="1.20.5.1010:FF:000002">
    <property type="entry name" value="Transient receptor potential cation channel subfamily M member 7"/>
    <property type="match status" value="1"/>
</dbReference>
<feature type="active site" description="Proton acceptor" evidence="29">
    <location>
        <position position="1710"/>
    </location>
</feature>
<dbReference type="Ensembl" id="ENSCMUT00000018719.2">
    <property type="protein sequence ID" value="ENSCMUP00000017444.2"/>
    <property type="gene ID" value="ENSCMUG00000008724.2"/>
</dbReference>
<name>A0A8C3EB58_CORMO</name>
<keyword evidence="20 33" id="KW-0472">Membrane</keyword>
<dbReference type="CDD" id="cd16971">
    <property type="entry name" value="Alpha_kinase_ChaK1_TRMP7"/>
    <property type="match status" value="1"/>
</dbReference>
<evidence type="ECO:0000256" key="1">
    <source>
        <dbReference type="ARBA" id="ARBA00004123"/>
    </source>
</evidence>
<feature type="binding site" evidence="30">
    <location>
        <position position="1567"/>
    </location>
    <ligand>
        <name>ADP</name>
        <dbReference type="ChEBI" id="CHEBI:456216"/>
    </ligand>
</feature>
<dbReference type="PANTHER" id="PTHR13800">
    <property type="entry name" value="TRANSIENT RECEPTOR POTENTIAL CATION CHANNEL, SUBFAMILY M, MEMBER 6"/>
    <property type="match status" value="1"/>
</dbReference>
<dbReference type="GO" id="GO:0051262">
    <property type="term" value="P:protein tetramerization"/>
    <property type="evidence" value="ECO:0007669"/>
    <property type="project" value="InterPro"/>
</dbReference>
<feature type="compositionally biased region" description="Polar residues" evidence="32">
    <location>
        <begin position="524"/>
        <end position="541"/>
    </location>
</feature>
<dbReference type="Pfam" id="PF18139">
    <property type="entry name" value="LSDAT_euk"/>
    <property type="match status" value="1"/>
</dbReference>
<evidence type="ECO:0000256" key="11">
    <source>
        <dbReference type="ARBA" id="ARBA00022692"/>
    </source>
</evidence>
<dbReference type="Pfam" id="PF16519">
    <property type="entry name" value="TRPM_tetra"/>
    <property type="match status" value="1"/>
</dbReference>
<comment type="subcellular location">
    <subcellularLocation>
        <location evidence="2">Cell membrane</location>
        <topology evidence="2">Multi-pass membrane protein</topology>
    </subcellularLocation>
    <subcellularLocation>
        <location evidence="1">Nucleus</location>
    </subcellularLocation>
</comment>
<comment type="similarity">
    <text evidence="23">In the C-terminal section; belongs to the protein kinase superfamily. Alpha-type protein kinase family. ALPK subfamily.</text>
</comment>
<evidence type="ECO:0000256" key="12">
    <source>
        <dbReference type="ARBA" id="ARBA00022723"/>
    </source>
</evidence>
<evidence type="ECO:0000256" key="27">
    <source>
        <dbReference type="ARBA" id="ARBA00047899"/>
    </source>
</evidence>
<evidence type="ECO:0000256" key="15">
    <source>
        <dbReference type="ARBA" id="ARBA00022833"/>
    </source>
</evidence>
<keyword evidence="35" id="KW-1185">Reference proteome</keyword>
<dbReference type="InterPro" id="IPR004166">
    <property type="entry name" value="a-kinase_dom"/>
</dbReference>
<feature type="transmembrane region" description="Helical" evidence="33">
    <location>
        <begin position="906"/>
        <end position="928"/>
    </location>
</feature>
<keyword evidence="17 30" id="KW-0067">ATP-binding</keyword>
<evidence type="ECO:0000256" key="4">
    <source>
        <dbReference type="ARBA" id="ARBA00022448"/>
    </source>
</evidence>
<feature type="transmembrane region" description="Helical" evidence="33">
    <location>
        <begin position="839"/>
        <end position="861"/>
    </location>
</feature>
<keyword evidence="22" id="KW-0407">Ion channel</keyword>
<keyword evidence="11 33" id="KW-0812">Transmembrane</keyword>
<evidence type="ECO:0000256" key="3">
    <source>
        <dbReference type="ARBA" id="ARBA00012513"/>
    </source>
</evidence>
<dbReference type="InterPro" id="IPR032415">
    <property type="entry name" value="TRPM_tetra"/>
</dbReference>
<accession>A0A8C3EB58</accession>
<dbReference type="SUPFAM" id="SSF56112">
    <property type="entry name" value="Protein kinase-like (PK-like)"/>
    <property type="match status" value="1"/>
</dbReference>
<evidence type="ECO:0000256" key="28">
    <source>
        <dbReference type="ARBA" id="ARBA00048679"/>
    </source>
</evidence>
<evidence type="ECO:0000256" key="33">
    <source>
        <dbReference type="SAM" id="Phobius"/>
    </source>
</evidence>
<feature type="transmembrane region" description="Helical" evidence="33">
    <location>
        <begin position="1065"/>
        <end position="1088"/>
    </location>
</feature>
<feature type="transmembrane region" description="Helical" evidence="33">
    <location>
        <begin position="982"/>
        <end position="1001"/>
    </location>
</feature>
<evidence type="ECO:0000256" key="24">
    <source>
        <dbReference type="ARBA" id="ARBA00034269"/>
    </source>
</evidence>
<keyword evidence="5" id="KW-1003">Cell membrane</keyword>
<feature type="binding site" evidence="30">
    <location>
        <position position="1591"/>
    </location>
    <ligand>
        <name>ADP</name>
        <dbReference type="ChEBI" id="CHEBI:456216"/>
    </ligand>
</feature>
<dbReference type="InterPro" id="IPR037162">
    <property type="entry name" value="TRPM_tetra_sf"/>
</dbReference>
<evidence type="ECO:0000256" key="32">
    <source>
        <dbReference type="SAM" id="MobiDB-lite"/>
    </source>
</evidence>
<evidence type="ECO:0000256" key="18">
    <source>
        <dbReference type="ARBA" id="ARBA00022989"/>
    </source>
</evidence>
<comment type="catalytic activity">
    <reaction evidence="24">
        <text>Mg(2+)(in) = Mg(2+)(out)</text>
        <dbReference type="Rhea" id="RHEA:29827"/>
        <dbReference type="ChEBI" id="CHEBI:18420"/>
    </reaction>
</comment>
<dbReference type="GO" id="GO:0005634">
    <property type="term" value="C:nucleus"/>
    <property type="evidence" value="ECO:0007669"/>
    <property type="project" value="UniProtKB-SubCell"/>
</dbReference>
<evidence type="ECO:0000256" key="25">
    <source>
        <dbReference type="ARBA" id="ARBA00034634"/>
    </source>
</evidence>
<evidence type="ECO:0000256" key="10">
    <source>
        <dbReference type="ARBA" id="ARBA00022679"/>
    </source>
</evidence>
<dbReference type="Pfam" id="PF02816">
    <property type="entry name" value="Alpha_kinase"/>
    <property type="match status" value="1"/>
</dbReference>
<comment type="catalytic activity">
    <reaction evidence="28">
        <text>L-seryl-[protein] + ATP = O-phospho-L-seryl-[protein] + ADP + H(+)</text>
        <dbReference type="Rhea" id="RHEA:17989"/>
        <dbReference type="Rhea" id="RHEA-COMP:9863"/>
        <dbReference type="Rhea" id="RHEA-COMP:11604"/>
        <dbReference type="ChEBI" id="CHEBI:15378"/>
        <dbReference type="ChEBI" id="CHEBI:29999"/>
        <dbReference type="ChEBI" id="CHEBI:30616"/>
        <dbReference type="ChEBI" id="CHEBI:83421"/>
        <dbReference type="ChEBI" id="CHEBI:456216"/>
        <dbReference type="EC" id="2.7.11.1"/>
    </reaction>
</comment>
<comment type="cofactor">
    <cofactor evidence="31">
        <name>Zn(2+)</name>
        <dbReference type="ChEBI" id="CHEBI:29105"/>
    </cofactor>
    <text evidence="31">Binds 1 zinc ion per subunit.</text>
</comment>
<dbReference type="PROSITE" id="PS51158">
    <property type="entry name" value="ALPHA_KINASE"/>
    <property type="match status" value="1"/>
</dbReference>
<evidence type="ECO:0000313" key="34">
    <source>
        <dbReference type="Ensembl" id="ENSCMUP00000017444.2"/>
    </source>
</evidence>
<evidence type="ECO:0000256" key="30">
    <source>
        <dbReference type="PIRSR" id="PIRSR629601-2"/>
    </source>
</evidence>
<keyword evidence="19" id="KW-0406">Ion transport</keyword>
<evidence type="ECO:0000256" key="26">
    <source>
        <dbReference type="ARBA" id="ARBA00036634"/>
    </source>
</evidence>
<evidence type="ECO:0000256" key="6">
    <source>
        <dbReference type="ARBA" id="ARBA00022527"/>
    </source>
</evidence>
<keyword evidence="16" id="KW-0106">Calcium</keyword>
<evidence type="ECO:0000256" key="5">
    <source>
        <dbReference type="ARBA" id="ARBA00022475"/>
    </source>
</evidence>
<keyword evidence="10" id="KW-0808">Transferase</keyword>
<dbReference type="GO" id="GO:0005262">
    <property type="term" value="F:calcium channel activity"/>
    <property type="evidence" value="ECO:0007669"/>
    <property type="project" value="UniProtKB-KW"/>
</dbReference>
<feature type="transmembrane region" description="Helical" evidence="33">
    <location>
        <begin position="1465"/>
        <end position="1485"/>
    </location>
</feature>
<evidence type="ECO:0000256" key="29">
    <source>
        <dbReference type="PIRSR" id="PIRSR629601-1"/>
    </source>
</evidence>
<comment type="catalytic activity">
    <reaction evidence="25">
        <text>Zn(2+)(in) = Zn(2+)(out)</text>
        <dbReference type="Rhea" id="RHEA:29351"/>
        <dbReference type="ChEBI" id="CHEBI:29105"/>
    </reaction>
</comment>
<feature type="compositionally biased region" description="Basic and acidic residues" evidence="32">
    <location>
        <begin position="543"/>
        <end position="556"/>
    </location>
</feature>
<dbReference type="SMART" id="SM00811">
    <property type="entry name" value="Alpha_kinase"/>
    <property type="match status" value="1"/>
</dbReference>
<comment type="catalytic activity">
    <reaction evidence="27">
        <text>L-threonyl-[protein] + ATP = O-phospho-L-threonyl-[protein] + ADP + H(+)</text>
        <dbReference type="Rhea" id="RHEA:46608"/>
        <dbReference type="Rhea" id="RHEA-COMP:11060"/>
        <dbReference type="Rhea" id="RHEA-COMP:11605"/>
        <dbReference type="ChEBI" id="CHEBI:15378"/>
        <dbReference type="ChEBI" id="CHEBI:30013"/>
        <dbReference type="ChEBI" id="CHEBI:30616"/>
        <dbReference type="ChEBI" id="CHEBI:61977"/>
        <dbReference type="ChEBI" id="CHEBI:456216"/>
        <dbReference type="EC" id="2.7.11.1"/>
    </reaction>
</comment>
<keyword evidence="14" id="KW-0418">Kinase</keyword>
<keyword evidence="8" id="KW-0109">Calcium transport</keyword>
<dbReference type="Proteomes" id="UP000694553">
    <property type="component" value="Unassembled WGS sequence"/>
</dbReference>
<evidence type="ECO:0000256" key="21">
    <source>
        <dbReference type="ARBA" id="ARBA00023242"/>
    </source>
</evidence>
<dbReference type="GO" id="GO:0005886">
    <property type="term" value="C:plasma membrane"/>
    <property type="evidence" value="ECO:0007669"/>
    <property type="project" value="UniProtKB-SubCell"/>
</dbReference>
<keyword evidence="4" id="KW-0813">Transport</keyword>
<evidence type="ECO:0000256" key="19">
    <source>
        <dbReference type="ARBA" id="ARBA00023065"/>
    </source>
</evidence>
<feature type="binding site" evidence="30">
    <location>
        <position position="1720"/>
    </location>
    <ligand>
        <name>ADP</name>
        <dbReference type="ChEBI" id="CHEBI:456216"/>
    </ligand>
</feature>
<keyword evidence="7" id="KW-0597">Phosphoprotein</keyword>
<accession>A0A8U7P462</accession>
<evidence type="ECO:0000256" key="7">
    <source>
        <dbReference type="ARBA" id="ARBA00022553"/>
    </source>
</evidence>
<sequence>MECVYIIPSSKDPHSILDDLAGCRCCCGRLVRQHACFTASLAMKYSDVKLGENYNQEIEEWSVEKHTEQTSTDAYGVINFQGGSHSYRAKYVRLSYDTKPEAILQLMLKEWQMELPKLVISVHGGMQKFELHPRIKQLLGKGLIKAAVTTGAWIITGGVNTGVAKHVGDALREHASRSSRKICTIGIAPWGVIENRNDLVGRDVVAPYQTLLNPLSKLNVLNNLHSHFILVDDGTVGKYGAEVKLRRELEKTINLQRIHARIGQGVPVVALVFEGGPNVILTVLDFLQESPPVPVVVCEGTGRAADILAYVHKQTEEGGNVPEGAEPEIISTIKKTFNFGQSEAVHLFQTLLECMKKKELITVFHIGSDEHQDIDVAILTALLKGTNASAFDQLVLTLAWDRVDIAKNHVFVYGQQWLVGSLEQAMLDALVMDRVAFVKLLIENGVSMHKFLTIPRLEELYNTKQGPTNPTLFHLVRDVKQGNLPPGYKINLIDVGLVIEYLMGGTYRCTYTRKRFRAIYNSLSGNNRRSGRNPSSTTPQMCKSHESFGNRADKKEKMRHNHFIKTAQPYKPKIDTGTEEGKKKRTKDEIVDIDDPEMRRFAYPLNELLLWAVLMKRQKMALFFWQHGEESMAKALVACKVYRSMAYEAKQSDLVDDTSEELKQYSNEFGQLAVELLEQSFRQDETMAMKLLTYELKNWSNSTCLKLAVSSRLRPFVAHTCTQMLLSDMWMGRLNMRKNSWYKVILSILLPPAILLLEYKTKAEMSHIPQSQDAHQMAMDDSENNFQTAADEIPMEVFKEVRILDSTFEKHDMETPAKPKRLPITQKFYAFYHAPIVKFWFNTLAYLGFLMLYTFVVLVKMEELPSVQEWIVIAYIFTSAIEKIREIFMSEAGKINQKIKVWFSDYFNISDTVAIVTFFIGFALRFGAKGNFGENTYRENYVFVAGRITYCLNIIFWYVRLLDFLAVNQQAGPYVMMIGKMVANMFYIVVIMALVLLSFGVPRKAILYPHEAPSWTLARDIVFHPYWMIFGEVYAYEIDVCANNSDEKVAHLCGPGTWLTPFLQAVYLFVQYIIMVNLLIAFFNNVYLQVKAISNIVWKYQRYHFIMAYHEKPVLPPPLIILSHMASLFCCICKRRKTDKTSDGPKLFLTEEDQKKLHDFEELCVEMYFNEKDDKFHSGSEERIRVTFERVEQMCIQIKEVGDRVNYIKRSLQSLDSQIGHLQDLSALTVDTLKTLTAQKASEASKVHNEITRELSISKHLAQNLIEDGSLRSSVWKKHSIGNVFGSFPQGGLEGNNALLCNISIRDDKEVQHKTIGQELALVPRKEEKNFQEAGSSGSALFSNAVSPPELRQRIQAAEISKSTSKSKKLGNSSNSMPHVTSPTAKFFVSTPSRPSCKSQLESSAKHEETVFSKATEGDNNVEFGAFVGKYNKVDSECPEVIISCSYPLASGSACLAFTQPLHKLVARISLFFFLFLLNLFSGIASPFKPIMDINYYYSAVERNNLMRLSQSIPFTPVPPRGEPVTVYRLEESSPSILNNSMSSWSQLGLCAKIEFLSKEEMGGGLRRALKVVCTWSEYDILKSGHLYIIKSFLPEVVNTWSSIYKEDTVLHLCLREIQQQRAAQKLTFAFNQMKPKSIPYSPRFLEVFLLYCHSAGQWFAVEECMTGEFRKYNNNNGDEIIPTNMLEEVMLAFSHWTYEYTRGELLVLDLQGVGENLTDPSVIKAGEKRSYDMVFGPANLGEDAIKNFRAKHHCNSCCRKLKLPDLKRNDYTPDKIIFPQDDAPELTIQPGSCTKDSDPANSIRLML</sequence>
<evidence type="ECO:0000256" key="14">
    <source>
        <dbReference type="ARBA" id="ARBA00022777"/>
    </source>
</evidence>
<evidence type="ECO:0000256" key="8">
    <source>
        <dbReference type="ARBA" id="ARBA00022568"/>
    </source>
</evidence>
<dbReference type="EC" id="2.7.11.1" evidence="3"/>
<dbReference type="Gene3D" id="1.20.5.1010">
    <property type="entry name" value="TRPM, tetramerisation domain"/>
    <property type="match status" value="1"/>
</dbReference>
<dbReference type="GO" id="GO:0046872">
    <property type="term" value="F:metal ion binding"/>
    <property type="evidence" value="ECO:0007669"/>
    <property type="project" value="UniProtKB-KW"/>
</dbReference>
<dbReference type="InterPro" id="IPR011009">
    <property type="entry name" value="Kinase-like_dom_sf"/>
</dbReference>
<dbReference type="FunFam" id="3.20.200.10:FF:000001">
    <property type="entry name" value="Transient receptor potential cation channel, subfamily M, member 7"/>
    <property type="match status" value="1"/>
</dbReference>
<dbReference type="Pfam" id="PF25508">
    <property type="entry name" value="TRPM2"/>
    <property type="match status" value="2"/>
</dbReference>
<reference evidence="34" key="2">
    <citation type="submission" date="2025-08" db="UniProtKB">
        <authorList>
            <consortium name="Ensembl"/>
        </authorList>
    </citation>
    <scope>IDENTIFICATION</scope>
</reference>
<keyword evidence="13 30" id="KW-0547">Nucleotide-binding</keyword>
<dbReference type="Pfam" id="PF00520">
    <property type="entry name" value="Ion_trans"/>
    <property type="match status" value="1"/>
</dbReference>
<keyword evidence="15 31" id="KW-0862">Zinc</keyword>
<dbReference type="FunFam" id="3.30.200.20:FF:000129">
    <property type="entry name" value="Transient receptor potential cation channel, subfamily M, member 7"/>
    <property type="match status" value="1"/>
</dbReference>
<evidence type="ECO:0000256" key="22">
    <source>
        <dbReference type="ARBA" id="ARBA00023303"/>
    </source>
</evidence>
<protein>
    <recommendedName>
        <fullName evidence="3">non-specific serine/threonine protein kinase</fullName>
        <ecNumber evidence="3">2.7.11.1</ecNumber>
    </recommendedName>
</protein>
<dbReference type="GO" id="GO:0005524">
    <property type="term" value="F:ATP binding"/>
    <property type="evidence" value="ECO:0007669"/>
    <property type="project" value="UniProtKB-KW"/>
</dbReference>
<feature type="binding site" evidence="31">
    <location>
        <position position="1696"/>
    </location>
    <ligand>
        <name>Zn(2+)</name>
        <dbReference type="ChEBI" id="CHEBI:29105"/>
    </ligand>
</feature>
<keyword evidence="12 31" id="KW-0479">Metal-binding</keyword>
<dbReference type="Gene3D" id="3.20.200.10">
    <property type="entry name" value="MHCK/EF2 kinase"/>
    <property type="match status" value="1"/>
</dbReference>
<evidence type="ECO:0000256" key="16">
    <source>
        <dbReference type="ARBA" id="ARBA00022837"/>
    </source>
</evidence>
<dbReference type="GO" id="GO:0055080">
    <property type="term" value="P:monoatomic cation homeostasis"/>
    <property type="evidence" value="ECO:0007669"/>
    <property type="project" value="TreeGrafter"/>
</dbReference>
<evidence type="ECO:0000256" key="2">
    <source>
        <dbReference type="ARBA" id="ARBA00004651"/>
    </source>
</evidence>
<feature type="binding site" evidence="31">
    <location>
        <position position="1755"/>
    </location>
    <ligand>
        <name>Zn(2+)</name>
        <dbReference type="ChEBI" id="CHEBI:29105"/>
    </ligand>
</feature>
<dbReference type="InterPro" id="IPR005821">
    <property type="entry name" value="Ion_trans_dom"/>
</dbReference>
<evidence type="ECO:0000256" key="9">
    <source>
        <dbReference type="ARBA" id="ARBA00022673"/>
    </source>
</evidence>
<keyword evidence="21" id="KW-0539">Nucleus</keyword>
<dbReference type="Gene3D" id="3.30.200.20">
    <property type="entry name" value="Phosphorylase Kinase, domain 1"/>
    <property type="match status" value="1"/>
</dbReference>